<evidence type="ECO:0000313" key="3">
    <source>
        <dbReference type="Proteomes" id="UP000826462"/>
    </source>
</evidence>
<dbReference type="RefSeq" id="WP_219798405.1">
    <property type="nucleotide sequence ID" value="NZ_CP080095.1"/>
</dbReference>
<dbReference type="EMBL" id="CP080095">
    <property type="protein sequence ID" value="QYD69030.1"/>
    <property type="molecule type" value="Genomic_DNA"/>
</dbReference>
<organism evidence="2 3">
    <name type="scientific">Paraburkholderia edwinii</name>
    <dbReference type="NCBI Taxonomy" id="2861782"/>
    <lineage>
        <taxon>Bacteria</taxon>
        <taxon>Pseudomonadati</taxon>
        <taxon>Pseudomonadota</taxon>
        <taxon>Betaproteobacteria</taxon>
        <taxon>Burkholderiales</taxon>
        <taxon>Burkholderiaceae</taxon>
        <taxon>Paraburkholderia</taxon>
    </lineage>
</organism>
<dbReference type="Proteomes" id="UP000826462">
    <property type="component" value="Chromosome 1"/>
</dbReference>
<evidence type="ECO:0000256" key="1">
    <source>
        <dbReference type="SAM" id="MobiDB-lite"/>
    </source>
</evidence>
<protein>
    <submittedName>
        <fullName evidence="2">TIGR02678 family protein</fullName>
    </submittedName>
</protein>
<name>A0ABX8UJ22_9BURK</name>
<gene>
    <name evidence="2" type="ORF">KZJ38_01115</name>
</gene>
<feature type="region of interest" description="Disordered" evidence="1">
    <location>
        <begin position="1"/>
        <end position="26"/>
    </location>
</feature>
<feature type="compositionally biased region" description="Basic residues" evidence="1">
    <location>
        <begin position="1"/>
        <end position="10"/>
    </location>
</feature>
<dbReference type="NCBIfam" id="TIGR02678">
    <property type="entry name" value="TIGR02678 family protein"/>
    <property type="match status" value="1"/>
</dbReference>
<reference evidence="2 3" key="1">
    <citation type="submission" date="2021-07" db="EMBL/GenBank/DDBJ databases">
        <title>Paraburkholderia edwinii protects Aspergillus sp. from phenazines by acting as a toxin sponge.</title>
        <authorList>
            <person name="Dahlstrom K.M."/>
            <person name="Newman D.K."/>
        </authorList>
    </citation>
    <scope>NUCLEOTIDE SEQUENCE [LARGE SCALE GENOMIC DNA]</scope>
    <source>
        <strain evidence="2 3">Pe01</strain>
    </source>
</reference>
<keyword evidence="3" id="KW-1185">Reference proteome</keyword>
<dbReference type="Pfam" id="PF09661">
    <property type="entry name" value="DUF2398"/>
    <property type="match status" value="1"/>
</dbReference>
<accession>A0ABX8UJ22</accession>
<proteinExistence type="predicted"/>
<dbReference type="InterPro" id="IPR013494">
    <property type="entry name" value="CHP02678"/>
</dbReference>
<sequence length="425" mass="47238">MNRETRRPHRSQTASSQHIGEMQARQQREDFQSALRALLMRPLLAPGDPGFTAVRRQADKLREWFTRETGWGLVVERDGARLYKRPADTQDATRGLPDFDRRRYVLLCLACAVLERANLQTTLRELGEKLMEFSLEFDLAQRGFSFTLTSASERRELVTVCKLLLDLGVLTRVAGDEDDFIHSQSPDGDALYDVQRRALSGMLAAVRGPSTWTREEAPVSSQERLNALVSEHVPDTEEGHRTAIRHALARRLLDDPVVYMKSLDPESLSYFTYQRGAMAVRLCEATGLVAEQRAEGLALTDDGTLTDIAMPAEGTEAHVTLLVAEYLATRAKHEPGSGETTSAAVVAFIRDASVHHGHYWRKSAREPGAEDVLAATALTRLENLRLIERSGDQVLPLPAICRFAIGDAQIQSNVREAGPSNNTLL</sequence>
<evidence type="ECO:0000313" key="2">
    <source>
        <dbReference type="EMBL" id="QYD69030.1"/>
    </source>
</evidence>